<accession>C3ZZU6</accession>
<organism>
    <name type="scientific">Branchiostoma floridae</name>
    <name type="common">Florida lancelet</name>
    <name type="synonym">Amphioxus</name>
    <dbReference type="NCBI Taxonomy" id="7739"/>
    <lineage>
        <taxon>Eukaryota</taxon>
        <taxon>Metazoa</taxon>
        <taxon>Chordata</taxon>
        <taxon>Cephalochordata</taxon>
        <taxon>Leptocardii</taxon>
        <taxon>Amphioxiformes</taxon>
        <taxon>Branchiostomatidae</taxon>
        <taxon>Branchiostoma</taxon>
    </lineage>
</organism>
<evidence type="ECO:0000313" key="2">
    <source>
        <dbReference type="EMBL" id="EEN41937.1"/>
    </source>
</evidence>
<name>C3ZZU6_BRAFL</name>
<dbReference type="InParanoid" id="C3ZZU6"/>
<dbReference type="EMBL" id="GG666767">
    <property type="protein sequence ID" value="EEN41937.1"/>
    <property type="molecule type" value="Genomic_DNA"/>
</dbReference>
<evidence type="ECO:0000256" key="1">
    <source>
        <dbReference type="SAM" id="MobiDB-lite"/>
    </source>
</evidence>
<dbReference type="AlphaFoldDB" id="C3ZZU6"/>
<feature type="region of interest" description="Disordered" evidence="1">
    <location>
        <begin position="117"/>
        <end position="151"/>
    </location>
</feature>
<gene>
    <name evidence="2" type="ORF">BRAFLDRAFT_110729</name>
</gene>
<reference evidence="2" key="1">
    <citation type="journal article" date="2008" name="Nature">
        <title>The amphioxus genome and the evolution of the chordate karyotype.</title>
        <authorList>
            <consortium name="US DOE Joint Genome Institute (JGI-PGF)"/>
            <person name="Putnam N.H."/>
            <person name="Butts T."/>
            <person name="Ferrier D.E.K."/>
            <person name="Furlong R.F."/>
            <person name="Hellsten U."/>
            <person name="Kawashima T."/>
            <person name="Robinson-Rechavi M."/>
            <person name="Shoguchi E."/>
            <person name="Terry A."/>
            <person name="Yu J.-K."/>
            <person name="Benito-Gutierrez E.L."/>
            <person name="Dubchak I."/>
            <person name="Garcia-Fernandez J."/>
            <person name="Gibson-Brown J.J."/>
            <person name="Grigoriev I.V."/>
            <person name="Horton A.C."/>
            <person name="de Jong P.J."/>
            <person name="Jurka J."/>
            <person name="Kapitonov V.V."/>
            <person name="Kohara Y."/>
            <person name="Kuroki Y."/>
            <person name="Lindquist E."/>
            <person name="Lucas S."/>
            <person name="Osoegawa K."/>
            <person name="Pennacchio L.A."/>
            <person name="Salamov A.A."/>
            <person name="Satou Y."/>
            <person name="Sauka-Spengler T."/>
            <person name="Schmutz J."/>
            <person name="Shin-I T."/>
            <person name="Toyoda A."/>
            <person name="Bronner-Fraser M."/>
            <person name="Fujiyama A."/>
            <person name="Holland L.Z."/>
            <person name="Holland P.W.H."/>
            <person name="Satoh N."/>
            <person name="Rokhsar D.S."/>
        </authorList>
    </citation>
    <scope>NUCLEOTIDE SEQUENCE [LARGE SCALE GENOMIC DNA]</scope>
    <source>
        <strain evidence="2">S238N-H82</strain>
        <tissue evidence="2">Testes</tissue>
    </source>
</reference>
<sequence>MAAPILRPEATLVGRSVVNLFSADPGRQRGYAGLLDADVSFQLEPQQILGRIGALTGEPPEAPVRMAGRNQSSWQSVTRLARFAILAAKGFPDGQEVSATKGGQVRCTGPCAGHVRQPGRGVQHPGQATTSSGRLVRNLPGPLPGKPRRKRGGLLRARTWTAPTGVI</sequence>
<protein>
    <submittedName>
        <fullName evidence="2">Uncharacterized protein</fullName>
    </submittedName>
</protein>
<proteinExistence type="predicted"/>